<reference evidence="7 8" key="1">
    <citation type="submission" date="2019-03" db="EMBL/GenBank/DDBJ databases">
        <title>Genomic Encyclopedia of Type Strains, Phase IV (KMG-IV): sequencing the most valuable type-strain genomes for metagenomic binning, comparative biology and taxonomic classification.</title>
        <authorList>
            <person name="Goeker M."/>
        </authorList>
    </citation>
    <scope>NUCLEOTIDE SEQUENCE [LARGE SCALE GENOMIC DNA]</scope>
    <source>
        <strain evidence="7 8">LX-B</strain>
    </source>
</reference>
<dbReference type="EMBL" id="SLUN01000015">
    <property type="protein sequence ID" value="TCL66556.1"/>
    <property type="molecule type" value="Genomic_DNA"/>
</dbReference>
<dbReference type="OrthoDB" id="2376965at2"/>
<feature type="transmembrane region" description="Helical" evidence="6">
    <location>
        <begin position="38"/>
        <end position="58"/>
    </location>
</feature>
<dbReference type="AlphaFoldDB" id="A0A4R1RKH4"/>
<evidence type="ECO:0000256" key="4">
    <source>
        <dbReference type="ARBA" id="ARBA00022989"/>
    </source>
</evidence>
<gene>
    <name evidence="7" type="ORF">EDC14_101599</name>
</gene>
<dbReference type="GO" id="GO:0016020">
    <property type="term" value="C:membrane"/>
    <property type="evidence" value="ECO:0007669"/>
    <property type="project" value="InterPro"/>
</dbReference>
<evidence type="ECO:0000256" key="1">
    <source>
        <dbReference type="ARBA" id="ARBA00004236"/>
    </source>
</evidence>
<keyword evidence="2" id="KW-1003">Cell membrane</keyword>
<comment type="caution">
    <text evidence="7">The sequence shown here is derived from an EMBL/GenBank/DDBJ whole genome shotgun (WGS) entry which is preliminary data.</text>
</comment>
<dbReference type="GO" id="GO:0044781">
    <property type="term" value="P:bacterial-type flagellum organization"/>
    <property type="evidence" value="ECO:0007669"/>
    <property type="project" value="InterPro"/>
</dbReference>
<keyword evidence="7" id="KW-0282">Flagellum</keyword>
<keyword evidence="3 6" id="KW-0812">Transmembrane</keyword>
<comment type="subcellular location">
    <subcellularLocation>
        <location evidence="1">Cell membrane</location>
    </subcellularLocation>
</comment>
<dbReference type="InterPro" id="IPR022781">
    <property type="entry name" value="Flagellar_biosynth_FliO"/>
</dbReference>
<keyword evidence="7" id="KW-0966">Cell projection</keyword>
<dbReference type="Proteomes" id="UP000295008">
    <property type="component" value="Unassembled WGS sequence"/>
</dbReference>
<organism evidence="7 8">
    <name type="scientific">Hydrogenispora ethanolica</name>
    <dbReference type="NCBI Taxonomy" id="1082276"/>
    <lineage>
        <taxon>Bacteria</taxon>
        <taxon>Bacillati</taxon>
        <taxon>Bacillota</taxon>
        <taxon>Hydrogenispora</taxon>
    </lineage>
</organism>
<keyword evidence="5 6" id="KW-0472">Membrane</keyword>
<name>A0A4R1RKH4_HYDET</name>
<proteinExistence type="predicted"/>
<evidence type="ECO:0000256" key="6">
    <source>
        <dbReference type="SAM" id="Phobius"/>
    </source>
</evidence>
<keyword evidence="8" id="KW-1185">Reference proteome</keyword>
<evidence type="ECO:0000313" key="7">
    <source>
        <dbReference type="EMBL" id="TCL66556.1"/>
    </source>
</evidence>
<accession>A0A4R1RKH4</accession>
<evidence type="ECO:0000256" key="2">
    <source>
        <dbReference type="ARBA" id="ARBA00022475"/>
    </source>
</evidence>
<dbReference type="Pfam" id="PF04347">
    <property type="entry name" value="FliO"/>
    <property type="match status" value="1"/>
</dbReference>
<evidence type="ECO:0000256" key="5">
    <source>
        <dbReference type="ARBA" id="ARBA00023136"/>
    </source>
</evidence>
<evidence type="ECO:0000313" key="8">
    <source>
        <dbReference type="Proteomes" id="UP000295008"/>
    </source>
</evidence>
<keyword evidence="7" id="KW-0969">Cilium</keyword>
<sequence length="191" mass="21312">MNMTNRVRALMMVVMGIVLLPTITLAGARDEAPPNFSGLQWIWALFSLVIVVIIAYWVTKTMAGKLGYAQAKHLKVAESLFLGPNRHLYLLLFEGKVLLVGSSEGGIQLLKELDDPGLYEELQKNTALAQPALAGKFPELFNSFQRVLTNATHQQEAGEEGQTPVNNTHQRLLDGLERIKRWKMRGKGRSE</sequence>
<evidence type="ECO:0000256" key="3">
    <source>
        <dbReference type="ARBA" id="ARBA00022692"/>
    </source>
</evidence>
<keyword evidence="4 6" id="KW-1133">Transmembrane helix</keyword>
<protein>
    <submittedName>
        <fullName evidence="7">Flagellar biogenesis protein FliO</fullName>
    </submittedName>
</protein>